<evidence type="ECO:0000313" key="2">
    <source>
        <dbReference type="Proteomes" id="UP000604825"/>
    </source>
</evidence>
<accession>A0A811NXH2</accession>
<organism evidence="1 2">
    <name type="scientific">Miscanthus lutarioriparius</name>
    <dbReference type="NCBI Taxonomy" id="422564"/>
    <lineage>
        <taxon>Eukaryota</taxon>
        <taxon>Viridiplantae</taxon>
        <taxon>Streptophyta</taxon>
        <taxon>Embryophyta</taxon>
        <taxon>Tracheophyta</taxon>
        <taxon>Spermatophyta</taxon>
        <taxon>Magnoliopsida</taxon>
        <taxon>Liliopsida</taxon>
        <taxon>Poales</taxon>
        <taxon>Poaceae</taxon>
        <taxon>PACMAD clade</taxon>
        <taxon>Panicoideae</taxon>
        <taxon>Andropogonodae</taxon>
        <taxon>Andropogoneae</taxon>
        <taxon>Saccharinae</taxon>
        <taxon>Miscanthus</taxon>
    </lineage>
</organism>
<evidence type="ECO:0000313" key="1">
    <source>
        <dbReference type="EMBL" id="CAD6229065.1"/>
    </source>
</evidence>
<keyword evidence="2" id="KW-1185">Reference proteome</keyword>
<name>A0A811NXH2_9POAL</name>
<dbReference type="AlphaFoldDB" id="A0A811NXH2"/>
<dbReference type="EMBL" id="CAJGYO010000005">
    <property type="protein sequence ID" value="CAD6229065.1"/>
    <property type="molecule type" value="Genomic_DNA"/>
</dbReference>
<gene>
    <name evidence="1" type="ORF">NCGR_LOCUS19696</name>
</gene>
<reference evidence="1" key="1">
    <citation type="submission" date="2020-10" db="EMBL/GenBank/DDBJ databases">
        <authorList>
            <person name="Han B."/>
            <person name="Lu T."/>
            <person name="Zhao Q."/>
            <person name="Huang X."/>
            <person name="Zhao Y."/>
        </authorList>
    </citation>
    <scope>NUCLEOTIDE SEQUENCE</scope>
</reference>
<proteinExistence type="predicted"/>
<dbReference type="Proteomes" id="UP000604825">
    <property type="component" value="Unassembled WGS sequence"/>
</dbReference>
<sequence length="91" mass="10125">MSSLENLHIRRSVRLAAKPHVSNPTLQAQKVLMVKLGLANASEPVDTAETQKLESIFAKPFSESKHKAFKVLFSDDTFLDDFVSEVDGLRP</sequence>
<comment type="caution">
    <text evidence="1">The sequence shown here is derived from an EMBL/GenBank/DDBJ whole genome shotgun (WGS) entry which is preliminary data.</text>
</comment>
<protein>
    <submittedName>
        <fullName evidence="1">Uncharacterized protein</fullName>
    </submittedName>
</protein>